<keyword evidence="5" id="KW-0862">Zinc</keyword>
<sequence>MKKYAFLQNLYRYALLSVLFLIIGACATNPVTGKRELMLVSEEQEIQMGQQSDPAVVAQFGLYEDDRLQNFINEKGQQMAAISHRPELKYEFKVVDSPVVNAFALPGGFVYFTRGIMAHFNNEAEFAGVLGHEIGHVTARHSARQQTNQTFSTLGLIVGMIAVPEIAQMGETAGQALQLLFLKYSRDHERESDELGVEYSTKIGYDAQQMAGFFGTLDRLSGGSEGRVPTFMSTHPNPVNREKTVAKLASEWQAQNPGKDFAVNRQNYLRMLEGLVYGEDPRQGFVENNNFYHPELKFQFPVPAGWATQNSPTQFAMGESNGKAMMILNLAAGNSLENAAQETVKQYNLNVLDSKSTNINGLSAIELVADIVQDPQQQQQQQQQQLRLHIGLIAYGGNIYRLIGVSQAQTFGTWQRQFTNVIRNFNTLSDPDKLNRQPEKLRIMAVTNTTTLENALRGFGIPSNRLEEFSILNGMPLNATVQKGDWIKSVGQ</sequence>
<organism evidence="8 9">
    <name type="scientific">Flavilitoribacter nigricans (strain ATCC 23147 / DSM 23189 / NBRC 102662 / NCIMB 1420 / SS-2)</name>
    <name type="common">Lewinella nigricans</name>
    <dbReference type="NCBI Taxonomy" id="1122177"/>
    <lineage>
        <taxon>Bacteria</taxon>
        <taxon>Pseudomonadati</taxon>
        <taxon>Bacteroidota</taxon>
        <taxon>Saprospiria</taxon>
        <taxon>Saprospirales</taxon>
        <taxon>Lewinellaceae</taxon>
        <taxon>Flavilitoribacter</taxon>
    </lineage>
</organism>
<evidence type="ECO:0000256" key="4">
    <source>
        <dbReference type="ARBA" id="ARBA00022801"/>
    </source>
</evidence>
<name>A0A2D0N5W2_FLAN2</name>
<keyword evidence="2" id="KW-0645">Protease</keyword>
<dbReference type="GO" id="GO:0046872">
    <property type="term" value="F:metal ion binding"/>
    <property type="evidence" value="ECO:0007669"/>
    <property type="project" value="UniProtKB-KW"/>
</dbReference>
<protein>
    <submittedName>
        <fullName evidence="8">Peptidase M48</fullName>
    </submittedName>
</protein>
<dbReference type="InterPro" id="IPR001915">
    <property type="entry name" value="Peptidase_M48"/>
</dbReference>
<dbReference type="InterPro" id="IPR051156">
    <property type="entry name" value="Mito/Outer_Membr_Metalloprot"/>
</dbReference>
<dbReference type="Proteomes" id="UP000223913">
    <property type="component" value="Unassembled WGS sequence"/>
</dbReference>
<dbReference type="GO" id="GO:0016020">
    <property type="term" value="C:membrane"/>
    <property type="evidence" value="ECO:0007669"/>
    <property type="project" value="TreeGrafter"/>
</dbReference>
<evidence type="ECO:0000256" key="2">
    <source>
        <dbReference type="ARBA" id="ARBA00022670"/>
    </source>
</evidence>
<dbReference type="Gene3D" id="3.30.2010.10">
    <property type="entry name" value="Metalloproteases ('zincins'), catalytic domain"/>
    <property type="match status" value="1"/>
</dbReference>
<dbReference type="PROSITE" id="PS51257">
    <property type="entry name" value="PROKAR_LIPOPROTEIN"/>
    <property type="match status" value="1"/>
</dbReference>
<dbReference type="EMBL" id="PDUD01000028">
    <property type="protein sequence ID" value="PHN03891.1"/>
    <property type="molecule type" value="Genomic_DNA"/>
</dbReference>
<keyword evidence="6" id="KW-0482">Metalloprotease</keyword>
<proteinExistence type="predicted"/>
<dbReference type="PANTHER" id="PTHR22726:SF1">
    <property type="entry name" value="METALLOENDOPEPTIDASE OMA1, MITOCHONDRIAL"/>
    <property type="match status" value="1"/>
</dbReference>
<dbReference type="RefSeq" id="WP_099152604.1">
    <property type="nucleotide sequence ID" value="NZ_PDUD01000028.1"/>
</dbReference>
<dbReference type="OrthoDB" id="9810445at2"/>
<evidence type="ECO:0000259" key="7">
    <source>
        <dbReference type="Pfam" id="PF01435"/>
    </source>
</evidence>
<evidence type="ECO:0000313" key="8">
    <source>
        <dbReference type="EMBL" id="PHN03891.1"/>
    </source>
</evidence>
<keyword evidence="3" id="KW-0479">Metal-binding</keyword>
<feature type="domain" description="Peptidase M48" evidence="7">
    <location>
        <begin position="69"/>
        <end position="246"/>
    </location>
</feature>
<comment type="caution">
    <text evidence="8">The sequence shown here is derived from an EMBL/GenBank/DDBJ whole genome shotgun (WGS) entry which is preliminary data.</text>
</comment>
<reference evidence="8 9" key="1">
    <citation type="submission" date="2017-10" db="EMBL/GenBank/DDBJ databases">
        <title>The draft genome sequence of Lewinella nigricans NBRC 102662.</title>
        <authorList>
            <person name="Wang K."/>
        </authorList>
    </citation>
    <scope>NUCLEOTIDE SEQUENCE [LARGE SCALE GENOMIC DNA]</scope>
    <source>
        <strain evidence="8 9">NBRC 102662</strain>
    </source>
</reference>
<dbReference type="AlphaFoldDB" id="A0A2D0N5W2"/>
<evidence type="ECO:0000256" key="6">
    <source>
        <dbReference type="ARBA" id="ARBA00023049"/>
    </source>
</evidence>
<accession>A0A2D0N5W2</accession>
<evidence type="ECO:0000256" key="5">
    <source>
        <dbReference type="ARBA" id="ARBA00022833"/>
    </source>
</evidence>
<comment type="cofactor">
    <cofactor evidence="1">
        <name>Zn(2+)</name>
        <dbReference type="ChEBI" id="CHEBI:29105"/>
    </cofactor>
</comment>
<keyword evidence="4" id="KW-0378">Hydrolase</keyword>
<evidence type="ECO:0000256" key="3">
    <source>
        <dbReference type="ARBA" id="ARBA00022723"/>
    </source>
</evidence>
<evidence type="ECO:0000256" key="1">
    <source>
        <dbReference type="ARBA" id="ARBA00001947"/>
    </source>
</evidence>
<dbReference type="Pfam" id="PF01435">
    <property type="entry name" value="Peptidase_M48"/>
    <property type="match status" value="1"/>
</dbReference>
<keyword evidence="9" id="KW-1185">Reference proteome</keyword>
<gene>
    <name evidence="8" type="ORF">CRP01_23750</name>
</gene>
<evidence type="ECO:0000313" key="9">
    <source>
        <dbReference type="Proteomes" id="UP000223913"/>
    </source>
</evidence>
<dbReference type="GO" id="GO:0051603">
    <property type="term" value="P:proteolysis involved in protein catabolic process"/>
    <property type="evidence" value="ECO:0007669"/>
    <property type="project" value="TreeGrafter"/>
</dbReference>
<dbReference type="CDD" id="cd07333">
    <property type="entry name" value="M48C_bepA_like"/>
    <property type="match status" value="1"/>
</dbReference>
<dbReference type="Gene3D" id="3.40.1000.10">
    <property type="entry name" value="Mog1/PsbP, alpha/beta/alpha sandwich"/>
    <property type="match status" value="1"/>
</dbReference>
<dbReference type="PANTHER" id="PTHR22726">
    <property type="entry name" value="METALLOENDOPEPTIDASE OMA1"/>
    <property type="match status" value="1"/>
</dbReference>
<dbReference type="GO" id="GO:0004222">
    <property type="term" value="F:metalloendopeptidase activity"/>
    <property type="evidence" value="ECO:0007669"/>
    <property type="project" value="InterPro"/>
</dbReference>